<protein>
    <submittedName>
        <fullName evidence="2">Uncharacterized protein</fullName>
    </submittedName>
</protein>
<dbReference type="Proteomes" id="UP000318050">
    <property type="component" value="Unassembled WGS sequence"/>
</dbReference>
<evidence type="ECO:0000256" key="1">
    <source>
        <dbReference type="SAM" id="Phobius"/>
    </source>
</evidence>
<organism evidence="2 3">
    <name type="scientific">Nitrospirillum amazonense</name>
    <dbReference type="NCBI Taxonomy" id="28077"/>
    <lineage>
        <taxon>Bacteria</taxon>
        <taxon>Pseudomonadati</taxon>
        <taxon>Pseudomonadota</taxon>
        <taxon>Alphaproteobacteria</taxon>
        <taxon>Rhodospirillales</taxon>
        <taxon>Azospirillaceae</taxon>
        <taxon>Nitrospirillum</taxon>
    </lineage>
</organism>
<gene>
    <name evidence="2" type="ORF">FBZ92_13025</name>
</gene>
<proteinExistence type="predicted"/>
<accession>A0A560HQK5</accession>
<feature type="transmembrane region" description="Helical" evidence="1">
    <location>
        <begin position="41"/>
        <end position="58"/>
    </location>
</feature>
<sequence length="83" mass="9207">MMAEGKLSRISPALVLWIAGLAAYVISTARFPEHLGTWEQQIFYLMFPAGLISSFAARRRPWLSAGLWLVFGLAALGTAYYGR</sequence>
<evidence type="ECO:0000313" key="2">
    <source>
        <dbReference type="EMBL" id="TWB48241.1"/>
    </source>
</evidence>
<comment type="caution">
    <text evidence="2">The sequence shown here is derived from an EMBL/GenBank/DDBJ whole genome shotgun (WGS) entry which is preliminary data.</text>
</comment>
<keyword evidence="1" id="KW-0472">Membrane</keyword>
<dbReference type="EMBL" id="VITT01000030">
    <property type="protein sequence ID" value="TWB48241.1"/>
    <property type="molecule type" value="Genomic_DNA"/>
</dbReference>
<dbReference type="AlphaFoldDB" id="A0A560HQK5"/>
<keyword evidence="1" id="KW-1133">Transmembrane helix</keyword>
<evidence type="ECO:0000313" key="3">
    <source>
        <dbReference type="Proteomes" id="UP000318050"/>
    </source>
</evidence>
<dbReference type="OrthoDB" id="7373621at2"/>
<keyword evidence="1" id="KW-0812">Transmembrane</keyword>
<feature type="transmembrane region" description="Helical" evidence="1">
    <location>
        <begin position="65"/>
        <end position="82"/>
    </location>
</feature>
<feature type="transmembrane region" description="Helical" evidence="1">
    <location>
        <begin position="12"/>
        <end position="29"/>
    </location>
</feature>
<name>A0A560HQK5_9PROT</name>
<reference evidence="2 3" key="1">
    <citation type="submission" date="2019-06" db="EMBL/GenBank/DDBJ databases">
        <title>Genomic Encyclopedia of Type Strains, Phase IV (KMG-V): Genome sequencing to study the core and pangenomes of soil and plant-associated prokaryotes.</title>
        <authorList>
            <person name="Whitman W."/>
        </authorList>
    </citation>
    <scope>NUCLEOTIDE SEQUENCE [LARGE SCALE GENOMIC DNA]</scope>
    <source>
        <strain evidence="2 3">BR 11140</strain>
    </source>
</reference>